<dbReference type="AlphaFoldDB" id="A0A452IDR5"/>
<dbReference type="InterPro" id="IPR000940">
    <property type="entry name" value="NNMT_TEMT_trans"/>
</dbReference>
<dbReference type="Proteomes" id="UP000291020">
    <property type="component" value="Unassembled WGS sequence"/>
</dbReference>
<comment type="similarity">
    <text evidence="1">Belongs to the class I-like SAM-binding methyltransferase superfamily. NNMT/PNMT/TEMT family.</text>
</comment>
<proteinExistence type="inferred from homology"/>
<keyword evidence="4" id="KW-0949">S-adenosyl-L-methionine</keyword>
<accession>A0A452IDR5</accession>
<dbReference type="GO" id="GO:0005829">
    <property type="term" value="C:cytosol"/>
    <property type="evidence" value="ECO:0007669"/>
    <property type="project" value="TreeGrafter"/>
</dbReference>
<keyword evidence="2" id="KW-0489">Methyltransferase</keyword>
<evidence type="ECO:0000256" key="3">
    <source>
        <dbReference type="ARBA" id="ARBA00022679"/>
    </source>
</evidence>
<evidence type="ECO:0000313" key="6">
    <source>
        <dbReference type="Proteomes" id="UP000291020"/>
    </source>
</evidence>
<dbReference type="PANTHER" id="PTHR10867:SF32">
    <property type="entry name" value="NICOTINAMIDE N-METHYLTRANSFERASE"/>
    <property type="match status" value="1"/>
</dbReference>
<evidence type="ECO:0000256" key="2">
    <source>
        <dbReference type="ARBA" id="ARBA00022603"/>
    </source>
</evidence>
<evidence type="ECO:0000313" key="5">
    <source>
        <dbReference type="Ensembl" id="ENSGAGP00000026008.1"/>
    </source>
</evidence>
<reference evidence="6" key="1">
    <citation type="journal article" date="2017" name="PLoS ONE">
        <title>The Agassiz's desert tortoise genome provides a resource for the conservation of a threatened species.</title>
        <authorList>
            <person name="Tollis M."/>
            <person name="DeNardo D.F."/>
            <person name="Cornelius J.A."/>
            <person name="Dolby G.A."/>
            <person name="Edwards T."/>
            <person name="Henen B.T."/>
            <person name="Karl A.E."/>
            <person name="Murphy R.W."/>
            <person name="Kusumi K."/>
        </authorList>
    </citation>
    <scope>NUCLEOTIDE SEQUENCE [LARGE SCALE GENOMIC DNA]</scope>
</reference>
<reference evidence="5" key="3">
    <citation type="submission" date="2025-09" db="UniProtKB">
        <authorList>
            <consortium name="Ensembl"/>
        </authorList>
    </citation>
    <scope>IDENTIFICATION</scope>
</reference>
<evidence type="ECO:0000256" key="4">
    <source>
        <dbReference type="ARBA" id="ARBA00022691"/>
    </source>
</evidence>
<dbReference type="GO" id="GO:0008170">
    <property type="term" value="F:N-methyltransferase activity"/>
    <property type="evidence" value="ECO:0007669"/>
    <property type="project" value="TreeGrafter"/>
</dbReference>
<sequence length="210" mass="23678">PSLMETKIPQSEPGGVKNALMNVGSGPIIYQLLGPCKIFKEITASDYRDWNCQELQNWLKNELESDSGVELENWAEKEANLSRIIKQVLKCDLHKSNSLDTVILLPTDSLVSSLCLEAACKDLKRQLVLSRALGCSFYMIDPKRFSSLVLREEFLREALSIRDITGWRHLSLRKQPSATTVLLLISFHGDPHLCHWETGLRPPASHRATP</sequence>
<dbReference type="InterPro" id="IPR029063">
    <property type="entry name" value="SAM-dependent_MTases_sf"/>
</dbReference>
<dbReference type="Pfam" id="PF01234">
    <property type="entry name" value="NNMT_PNMT_TEMT"/>
    <property type="match status" value="1"/>
</dbReference>
<name>A0A452IDR5_9SAUR</name>
<keyword evidence="6" id="KW-1185">Reference proteome</keyword>
<dbReference type="PROSITE" id="PS51681">
    <property type="entry name" value="SAM_MT_NNMT_PNMT_TEMT"/>
    <property type="match status" value="1"/>
</dbReference>
<protein>
    <submittedName>
        <fullName evidence="5">Uncharacterized protein</fullName>
    </submittedName>
</protein>
<dbReference type="GO" id="GO:0032259">
    <property type="term" value="P:methylation"/>
    <property type="evidence" value="ECO:0007669"/>
    <property type="project" value="UniProtKB-KW"/>
</dbReference>
<dbReference type="PANTHER" id="PTHR10867">
    <property type="entry name" value="NNMT/PNMT/TEMT FAMILY MEMBER"/>
    <property type="match status" value="1"/>
</dbReference>
<reference evidence="5" key="2">
    <citation type="submission" date="2025-08" db="UniProtKB">
        <authorList>
            <consortium name="Ensembl"/>
        </authorList>
    </citation>
    <scope>IDENTIFICATION</scope>
</reference>
<keyword evidence="3" id="KW-0808">Transferase</keyword>
<dbReference type="STRING" id="38772.ENSGAGP00000026008"/>
<evidence type="ECO:0000256" key="1">
    <source>
        <dbReference type="ARBA" id="ARBA00007996"/>
    </source>
</evidence>
<dbReference type="Gene3D" id="3.40.50.150">
    <property type="entry name" value="Vaccinia Virus protein VP39"/>
    <property type="match status" value="1"/>
</dbReference>
<dbReference type="Ensembl" id="ENSGAGT00000029582.1">
    <property type="protein sequence ID" value="ENSGAGP00000026008.1"/>
    <property type="gene ID" value="ENSGAGG00000018991.1"/>
</dbReference>
<organism evidence="5 6">
    <name type="scientific">Gopherus agassizii</name>
    <name type="common">Agassiz's desert tortoise</name>
    <dbReference type="NCBI Taxonomy" id="38772"/>
    <lineage>
        <taxon>Eukaryota</taxon>
        <taxon>Metazoa</taxon>
        <taxon>Chordata</taxon>
        <taxon>Craniata</taxon>
        <taxon>Vertebrata</taxon>
        <taxon>Euteleostomi</taxon>
        <taxon>Archelosauria</taxon>
        <taxon>Testudinata</taxon>
        <taxon>Testudines</taxon>
        <taxon>Cryptodira</taxon>
        <taxon>Durocryptodira</taxon>
        <taxon>Testudinoidea</taxon>
        <taxon>Testudinidae</taxon>
        <taxon>Gopherus</taxon>
    </lineage>
</organism>